<organism evidence="2 3">
    <name type="scientific">Linnemannia gamsii</name>
    <dbReference type="NCBI Taxonomy" id="64522"/>
    <lineage>
        <taxon>Eukaryota</taxon>
        <taxon>Fungi</taxon>
        <taxon>Fungi incertae sedis</taxon>
        <taxon>Mucoromycota</taxon>
        <taxon>Mortierellomycotina</taxon>
        <taxon>Mortierellomycetes</taxon>
        <taxon>Mortierellales</taxon>
        <taxon>Mortierellaceae</taxon>
        <taxon>Linnemannia</taxon>
    </lineage>
</organism>
<dbReference type="Proteomes" id="UP001194696">
    <property type="component" value="Unassembled WGS sequence"/>
</dbReference>
<evidence type="ECO:0000256" key="1">
    <source>
        <dbReference type="SAM" id="MobiDB-lite"/>
    </source>
</evidence>
<keyword evidence="3" id="KW-1185">Reference proteome</keyword>
<proteinExistence type="predicted"/>
<comment type="caution">
    <text evidence="2">The sequence shown here is derived from an EMBL/GenBank/DDBJ whole genome shotgun (WGS) entry which is preliminary data.</text>
</comment>
<dbReference type="EMBL" id="JAAAIM010000731">
    <property type="protein sequence ID" value="KAG0284792.1"/>
    <property type="molecule type" value="Genomic_DNA"/>
</dbReference>
<evidence type="ECO:0000313" key="3">
    <source>
        <dbReference type="Proteomes" id="UP001194696"/>
    </source>
</evidence>
<protein>
    <submittedName>
        <fullName evidence="2">Uncharacterized protein</fullName>
    </submittedName>
</protein>
<feature type="region of interest" description="Disordered" evidence="1">
    <location>
        <begin position="86"/>
        <end position="139"/>
    </location>
</feature>
<reference evidence="2 3" key="1">
    <citation type="journal article" date="2020" name="Fungal Divers.">
        <title>Resolving the Mortierellaceae phylogeny through synthesis of multi-gene phylogenetics and phylogenomics.</title>
        <authorList>
            <person name="Vandepol N."/>
            <person name="Liber J."/>
            <person name="Desiro A."/>
            <person name="Na H."/>
            <person name="Kennedy M."/>
            <person name="Barry K."/>
            <person name="Grigoriev I.V."/>
            <person name="Miller A.N."/>
            <person name="O'Donnell K."/>
            <person name="Stajich J.E."/>
            <person name="Bonito G."/>
        </authorList>
    </citation>
    <scope>NUCLEOTIDE SEQUENCE [LARGE SCALE GENOMIC DNA]</scope>
    <source>
        <strain evidence="2 3">AD045</strain>
    </source>
</reference>
<feature type="compositionally biased region" description="Acidic residues" evidence="1">
    <location>
        <begin position="88"/>
        <end position="138"/>
    </location>
</feature>
<accession>A0ABQ7JTJ2</accession>
<name>A0ABQ7JTJ2_9FUNG</name>
<gene>
    <name evidence="2" type="ORF">BGZ96_010868</name>
</gene>
<sequence length="252" mass="28361">MPKTKPKPTMQLQGTHLELLPNDSPHHVYHQRKLGSDTLLRLYKLAYSGTKHLQLRSKKWSTAKYYHGTGHCGCLDLQLGQQDGDLEKTEDDENTSEDEPTEDSEDQDMKDDSEDGAESEGESKEDEDDEDDDDEEVAPEPAVHIKVSEWCSEIHCATRGILTHGHNCRFIIRGAGHYFSSLTKVAKSYALTKTGEACGFIDENVLYPLFICKARNVLSSNYRYVASDHDILPCYLAIVRSVSNFESDSDSK</sequence>
<evidence type="ECO:0000313" key="2">
    <source>
        <dbReference type="EMBL" id="KAG0284792.1"/>
    </source>
</evidence>